<dbReference type="GO" id="GO:0032259">
    <property type="term" value="P:methylation"/>
    <property type="evidence" value="ECO:0007669"/>
    <property type="project" value="UniProtKB-KW"/>
</dbReference>
<dbReference type="PANTHER" id="PTHR14663">
    <property type="entry name" value="METHYLTRANSFERASE NSUN7-RELATED"/>
    <property type="match status" value="1"/>
</dbReference>
<dbReference type="SMR" id="A0A667WLV9"/>
<reference evidence="4" key="2">
    <citation type="submission" date="2025-08" db="UniProtKB">
        <authorList>
            <consortium name="Ensembl"/>
        </authorList>
    </citation>
    <scope>IDENTIFICATION</scope>
</reference>
<dbReference type="Ensembl" id="ENSMMDT00005002753.1">
    <property type="protein sequence ID" value="ENSMMDP00005002707.1"/>
    <property type="gene ID" value="ENSMMDG00005001493.1"/>
</dbReference>
<dbReference type="InterPro" id="IPR049561">
    <property type="entry name" value="NSUN5_7_fdxn-like"/>
</dbReference>
<keyword evidence="1" id="KW-0489">Methyltransferase</keyword>
<dbReference type="AlphaFoldDB" id="A0A667WLV9"/>
<keyword evidence="1" id="KW-0694">RNA-binding</keyword>
<dbReference type="Proteomes" id="UP000472263">
    <property type="component" value="Chromosome 1"/>
</dbReference>
<reference evidence="4" key="3">
    <citation type="submission" date="2025-09" db="UniProtKB">
        <authorList>
            <consortium name="Ensembl"/>
        </authorList>
    </citation>
    <scope>IDENTIFICATION</scope>
</reference>
<keyword evidence="1" id="KW-0949">S-adenosyl-L-methionine</keyword>
<feature type="compositionally biased region" description="Basic residues" evidence="2">
    <location>
        <begin position="531"/>
        <end position="541"/>
    </location>
</feature>
<proteinExistence type="inferred from homology"/>
<feature type="region of interest" description="Disordered" evidence="2">
    <location>
        <begin position="522"/>
        <end position="554"/>
    </location>
</feature>
<organism evidence="4 5">
    <name type="scientific">Myripristis murdjan</name>
    <name type="common">pinecone soldierfish</name>
    <dbReference type="NCBI Taxonomy" id="586833"/>
    <lineage>
        <taxon>Eukaryota</taxon>
        <taxon>Metazoa</taxon>
        <taxon>Chordata</taxon>
        <taxon>Craniata</taxon>
        <taxon>Vertebrata</taxon>
        <taxon>Euteleostomi</taxon>
        <taxon>Actinopterygii</taxon>
        <taxon>Neopterygii</taxon>
        <taxon>Teleostei</taxon>
        <taxon>Neoteleostei</taxon>
        <taxon>Acanthomorphata</taxon>
        <taxon>Holocentriformes</taxon>
        <taxon>Holocentridae</taxon>
        <taxon>Myripristis</taxon>
    </lineage>
</organism>
<dbReference type="InterPro" id="IPR001678">
    <property type="entry name" value="MeTrfase_RsmB-F_NOP2_dom"/>
</dbReference>
<dbReference type="GO" id="GO:0003723">
    <property type="term" value="F:RNA binding"/>
    <property type="evidence" value="ECO:0007669"/>
    <property type="project" value="UniProtKB-UniRule"/>
</dbReference>
<feature type="region of interest" description="Disordered" evidence="2">
    <location>
        <begin position="585"/>
        <end position="628"/>
    </location>
</feature>
<dbReference type="InterPro" id="IPR029063">
    <property type="entry name" value="SAM-dependent_MTases_sf"/>
</dbReference>
<dbReference type="PROSITE" id="PS51686">
    <property type="entry name" value="SAM_MT_RSMB_NOP"/>
    <property type="match status" value="1"/>
</dbReference>
<evidence type="ECO:0000256" key="2">
    <source>
        <dbReference type="SAM" id="MobiDB-lite"/>
    </source>
</evidence>
<evidence type="ECO:0000256" key="1">
    <source>
        <dbReference type="PROSITE-ProRule" id="PRU01023"/>
    </source>
</evidence>
<feature type="domain" description="SAM-dependent MTase RsmB/NOP-type" evidence="3">
    <location>
        <begin position="188"/>
        <end position="501"/>
    </location>
</feature>
<keyword evidence="5" id="KW-1185">Reference proteome</keyword>
<keyword evidence="1" id="KW-0808">Transferase</keyword>
<feature type="compositionally biased region" description="Acidic residues" evidence="2">
    <location>
        <begin position="588"/>
        <end position="604"/>
    </location>
</feature>
<dbReference type="Pfam" id="PF21148">
    <property type="entry name" value="NSUN5_fdxn-like"/>
    <property type="match status" value="1"/>
</dbReference>
<feature type="binding site" evidence="1">
    <location>
        <position position="321"/>
    </location>
    <ligand>
        <name>S-adenosyl-L-methionine</name>
        <dbReference type="ChEBI" id="CHEBI:59789"/>
    </ligand>
</feature>
<evidence type="ECO:0000313" key="4">
    <source>
        <dbReference type="Ensembl" id="ENSMMDP00005002707.1"/>
    </source>
</evidence>
<name>A0A667WLV9_9TELE</name>
<comment type="similarity">
    <text evidence="1">Belongs to the class I-like SAM-binding methyltransferase superfamily. RsmB/NOP family.</text>
</comment>
<dbReference type="SUPFAM" id="SSF53335">
    <property type="entry name" value="S-adenosyl-L-methionine-dependent methyltransferases"/>
    <property type="match status" value="1"/>
</dbReference>
<dbReference type="GeneTree" id="ENSGT00940000157352"/>
<dbReference type="GO" id="GO:0008168">
    <property type="term" value="F:methyltransferase activity"/>
    <property type="evidence" value="ECO:0007669"/>
    <property type="project" value="UniProtKB-KW"/>
</dbReference>
<dbReference type="Gene3D" id="3.40.50.150">
    <property type="entry name" value="Vaccinia Virus protein VP39"/>
    <property type="match status" value="1"/>
</dbReference>
<dbReference type="InterPro" id="IPR042620">
    <property type="entry name" value="NSUN7"/>
</dbReference>
<dbReference type="PANTHER" id="PTHR14663:SF2">
    <property type="entry name" value="METHYLTRANSFERASE NSUN7-RELATED"/>
    <property type="match status" value="1"/>
</dbReference>
<feature type="compositionally biased region" description="Basic residues" evidence="2">
    <location>
        <begin position="609"/>
        <end position="622"/>
    </location>
</feature>
<accession>A0A667WLV9</accession>
<protein>
    <recommendedName>
        <fullName evidence="3">SAM-dependent MTase RsmB/NOP-type domain-containing protein</fullName>
    </recommendedName>
</protein>
<evidence type="ECO:0000313" key="5">
    <source>
        <dbReference type="Proteomes" id="UP000472263"/>
    </source>
</evidence>
<reference evidence="4" key="1">
    <citation type="submission" date="2019-06" db="EMBL/GenBank/DDBJ databases">
        <authorList>
            <consortium name="Wellcome Sanger Institute Data Sharing"/>
        </authorList>
    </citation>
    <scope>NUCLEOTIDE SEQUENCE [LARGE SCALE GENOMIC DNA]</scope>
</reference>
<evidence type="ECO:0000259" key="3">
    <source>
        <dbReference type="PROSITE" id="PS51686"/>
    </source>
</evidence>
<dbReference type="Gene3D" id="3.30.70.1170">
    <property type="entry name" value="Sun protein, domain 3"/>
    <property type="match status" value="1"/>
</dbReference>
<feature type="compositionally biased region" description="Polar residues" evidence="2">
    <location>
        <begin position="543"/>
        <end position="554"/>
    </location>
</feature>
<gene>
    <name evidence="4" type="primary">nsun7</name>
</gene>
<sequence length="644" mass="71367">TISSPPPLSPPCFIFPHILSPICSLHLIFLQTSSPLSFSSALSAYLRAAAIFQRLRTDKPITQRLLHYGKKTDTPLLESRDRTTQKQAYQLAFNTLRCIAVCPCVFEVTCNIPPDLLPLAMVMLFDLQDRKFLKHERPVEEGQELLQEVRDLESCLYSKTKLAASLARCRVRQGLLSISCLLSDSVRTKQHRARLLPLYAWVNTLKTSIEEVCEALQAEGLCKVETVSDLKESAFCRDPLCPDTLVFSQQLYTRLQHSKLTFTHALNIQDRSVCVAVSALRPLLFDDSDVLVAGSFSALTVAHITVLAAAHSGRVLVCGADCTPLQREEIEDVLRQMDIKNVRILSEQFCDLDEWDGTVQRLKVIVVLPQCSLSALNDPVNTIHSEHGDCDLLQDLSQGSVSQSKLHSLATEQARLLVHALTFPKVQSVVYCTRSVHPEENEQLVKTVLENARTHPKLLPFRVSGPVFPEAPGSADTADKFFRIEPSQHTNGCFIARLAREVREAETVQDVLARAAAKGLLGGINPDQAKTSKKGRARKSHAPATSTKPLSPSAVQTEIKLATGQNAGGVSTLPVPLSVLKEKGMEDLNSDEEEDKEEGHEEDDGPKGERRRGTHTHTHTHTHTYTEKPGGIFYNAVYSHNRLH</sequence>
<comment type="caution">
    <text evidence="1">Lacks conserved residue(s) required for the propagation of feature annotation.</text>
</comment>